<dbReference type="EMBL" id="JACBZD010000002">
    <property type="protein sequence ID" value="NYI07789.1"/>
    <property type="molecule type" value="Genomic_DNA"/>
</dbReference>
<dbReference type="AlphaFoldDB" id="A0A853A073"/>
<evidence type="ECO:0000313" key="2">
    <source>
        <dbReference type="Proteomes" id="UP000567795"/>
    </source>
</evidence>
<protein>
    <submittedName>
        <fullName evidence="1">Uncharacterized protein</fullName>
    </submittedName>
</protein>
<evidence type="ECO:0000313" key="1">
    <source>
        <dbReference type="EMBL" id="NYI07789.1"/>
    </source>
</evidence>
<gene>
    <name evidence="1" type="ORF">FHU37_004818</name>
</gene>
<accession>A0A853A073</accession>
<sequence length="232" mass="25686">MTPSMLSGWELGRRQTSVRYRRMLVEFYKQPAESLFAHQDVPGPAERRTIRAETGDDSALVLVGHHRLHDAMLDVVCNARRYLVVTGSRSRDGRYLTGIEEALRGRPELVHYRVLFGPPRHPLLRDHLLTLLKLRDPEDRSQGFKTLHMGIVEEADTPEKFICASENAAVTPIPSLTSADAFDSAVLLGATAAQQLIGHVRECYAAARRIESTTAVDALPVLRAGRTPASGV</sequence>
<dbReference type="Proteomes" id="UP000567795">
    <property type="component" value="Unassembled WGS sequence"/>
</dbReference>
<organism evidence="1 2">
    <name type="scientific">Allostreptomyces psammosilenae</name>
    <dbReference type="NCBI Taxonomy" id="1892865"/>
    <lineage>
        <taxon>Bacteria</taxon>
        <taxon>Bacillati</taxon>
        <taxon>Actinomycetota</taxon>
        <taxon>Actinomycetes</taxon>
        <taxon>Kitasatosporales</taxon>
        <taxon>Streptomycetaceae</taxon>
        <taxon>Allostreptomyces</taxon>
    </lineage>
</organism>
<dbReference type="RefSeq" id="WP_312892824.1">
    <property type="nucleotide sequence ID" value="NZ_JACBZD010000002.1"/>
</dbReference>
<comment type="caution">
    <text evidence="1">The sequence shown here is derived from an EMBL/GenBank/DDBJ whole genome shotgun (WGS) entry which is preliminary data.</text>
</comment>
<keyword evidence="2" id="KW-1185">Reference proteome</keyword>
<name>A0A853A073_9ACTN</name>
<reference evidence="1 2" key="1">
    <citation type="submission" date="2020-07" db="EMBL/GenBank/DDBJ databases">
        <title>Sequencing the genomes of 1000 actinobacteria strains.</title>
        <authorList>
            <person name="Klenk H.-P."/>
        </authorList>
    </citation>
    <scope>NUCLEOTIDE SEQUENCE [LARGE SCALE GENOMIC DNA]</scope>
    <source>
        <strain evidence="1 2">DSM 42178</strain>
    </source>
</reference>
<proteinExistence type="predicted"/>